<gene>
    <name evidence="1" type="ORF">QBA37_10135</name>
</gene>
<comment type="caution">
    <text evidence="1">The sequence shown here is derived from an EMBL/GenBank/DDBJ whole genome shotgun (WGS) entry which is preliminary data.</text>
</comment>
<accession>A0ABU8A1L3</accession>
<organism evidence="1 2">
    <name type="scientific">Streptomyces silvae</name>
    <dbReference type="NCBI Taxonomy" id="2803812"/>
    <lineage>
        <taxon>Bacteria</taxon>
        <taxon>Bacillati</taxon>
        <taxon>Actinomycetota</taxon>
        <taxon>Actinomycetes</taxon>
        <taxon>Kitasatosporales</taxon>
        <taxon>Streptomycetaceae</taxon>
        <taxon>Streptomyces</taxon>
    </lineage>
</organism>
<sequence length="119" mass="12825">MDFTPGGTGGARLDDAALAQAGRGNNLWGSLTGTAGARRAAEVFHAAGWSVRRSSWTEFEVESAFAEFELMPSHPVVFSGFVDPDRITALLAALQEMGMPFTVEFEDDDGREHVYRSAA</sequence>
<reference evidence="1 2" key="1">
    <citation type="submission" date="2023-04" db="EMBL/GenBank/DDBJ databases">
        <title>Genomic diversity of scab-causing Streptomyces spp. in the province of Quebec, Canada.</title>
        <authorList>
            <person name="Biessy A."/>
            <person name="Cadieux M."/>
            <person name="Ciotola M."/>
            <person name="Filion M."/>
        </authorList>
    </citation>
    <scope>NUCLEOTIDE SEQUENCE [LARGE SCALE GENOMIC DNA]</scope>
    <source>
        <strain evidence="1 2">B21-103</strain>
    </source>
</reference>
<name>A0ABU8A1L3_9ACTN</name>
<keyword evidence="2" id="KW-1185">Reference proteome</keyword>
<proteinExistence type="predicted"/>
<dbReference type="RefSeq" id="WP_147985221.1">
    <property type="nucleotide sequence ID" value="NZ_JARUMK010000001.1"/>
</dbReference>
<evidence type="ECO:0000313" key="1">
    <source>
        <dbReference type="EMBL" id="MEH0559610.1"/>
    </source>
</evidence>
<evidence type="ECO:0000313" key="2">
    <source>
        <dbReference type="Proteomes" id="UP001382181"/>
    </source>
</evidence>
<dbReference type="Proteomes" id="UP001382181">
    <property type="component" value="Unassembled WGS sequence"/>
</dbReference>
<dbReference type="EMBL" id="JARUMK010000001">
    <property type="protein sequence ID" value="MEH0559610.1"/>
    <property type="molecule type" value="Genomic_DNA"/>
</dbReference>
<protein>
    <submittedName>
        <fullName evidence="1">Uncharacterized protein</fullName>
    </submittedName>
</protein>